<keyword evidence="3" id="KW-0255">Endonuclease</keyword>
<dbReference type="Proteomes" id="UP000321558">
    <property type="component" value="Unassembled WGS sequence"/>
</dbReference>
<reference evidence="3 4" key="1">
    <citation type="submission" date="2019-07" db="EMBL/GenBank/DDBJ databases">
        <title>Whole genome shotgun sequence of Oceanobacillus sojae NBRC 105379.</title>
        <authorList>
            <person name="Hosoyama A."/>
            <person name="Uohara A."/>
            <person name="Ohji S."/>
            <person name="Ichikawa N."/>
        </authorList>
    </citation>
    <scope>NUCLEOTIDE SEQUENCE [LARGE SCALE GENOMIC DNA]</scope>
    <source>
        <strain evidence="3 4">NBRC 105379</strain>
    </source>
</reference>
<dbReference type="GO" id="GO:0005524">
    <property type="term" value="F:ATP binding"/>
    <property type="evidence" value="ECO:0007669"/>
    <property type="project" value="UniProtKB-KW"/>
</dbReference>
<keyword evidence="3" id="KW-0378">Hydrolase</keyword>
<dbReference type="GO" id="GO:0009035">
    <property type="term" value="F:type I site-specific deoxyribonuclease activity"/>
    <property type="evidence" value="ECO:0007669"/>
    <property type="project" value="UniProtKB-EC"/>
</dbReference>
<organism evidence="3 4">
    <name type="scientific">Oceanobacillus sojae</name>
    <dbReference type="NCBI Taxonomy" id="582851"/>
    <lineage>
        <taxon>Bacteria</taxon>
        <taxon>Bacillati</taxon>
        <taxon>Bacillota</taxon>
        <taxon>Bacilli</taxon>
        <taxon>Bacillales</taxon>
        <taxon>Bacillaceae</taxon>
        <taxon>Oceanobacillus</taxon>
    </lineage>
</organism>
<evidence type="ECO:0000313" key="4">
    <source>
        <dbReference type="Proteomes" id="UP000321558"/>
    </source>
</evidence>
<dbReference type="AlphaFoldDB" id="A0A511ZG42"/>
<feature type="domain" description="Restriction endonuclease type I HsdR N-terminal" evidence="2">
    <location>
        <begin position="63"/>
        <end position="127"/>
    </location>
</feature>
<comment type="caution">
    <text evidence="3">The sequence shown here is derived from an EMBL/GenBank/DDBJ whole genome shotgun (WGS) entry which is preliminary data.</text>
</comment>
<dbReference type="EMBL" id="BJYM01000004">
    <property type="protein sequence ID" value="GEN86423.1"/>
    <property type="molecule type" value="Genomic_DNA"/>
</dbReference>
<accession>A0A511ZG42</accession>
<protein>
    <submittedName>
        <fullName evidence="3">Endonuclease</fullName>
    </submittedName>
</protein>
<dbReference type="PIRSF" id="PIRSF035009">
    <property type="entry name" value="UCP035009_HSDR_N"/>
    <property type="match status" value="1"/>
</dbReference>
<dbReference type="RefSeq" id="WP_147209485.1">
    <property type="nucleotide sequence ID" value="NZ_BJYM01000004.1"/>
</dbReference>
<keyword evidence="1" id="KW-0175">Coiled coil</keyword>
<gene>
    <name evidence="3" type="ORF">OSO01_11620</name>
</gene>
<keyword evidence="4" id="KW-1185">Reference proteome</keyword>
<dbReference type="Pfam" id="PF04313">
    <property type="entry name" value="HSDR_N"/>
    <property type="match status" value="1"/>
</dbReference>
<evidence type="ECO:0000259" key="2">
    <source>
        <dbReference type="Pfam" id="PF04313"/>
    </source>
</evidence>
<feature type="coiled-coil region" evidence="1">
    <location>
        <begin position="1"/>
        <end position="28"/>
    </location>
</feature>
<name>A0A511ZG42_9BACI</name>
<keyword evidence="3" id="KW-0540">Nuclease</keyword>
<dbReference type="OrthoDB" id="9148007at2"/>
<dbReference type="InterPro" id="IPR017035">
    <property type="entry name" value="UCP035009_HsdR_All3000-type"/>
</dbReference>
<sequence>MSELKDKLKGLAKRVEALEGKITTEEATKTSIIMPFFQILGYDVFNPSEFTPEYTADVGIKKGEKVDYAIMDNDLPVILIEAKSIAEQLHKHDSQLFRYFGTTTAKFAILTNGIEYKFFTDLDEQNKMDSSPFFEFDLLDLKDSEIIELEKFKKDKFDLENIFSTASELKYTSKIKSLLTEIWEEPNEEFVSFVLAHVYEGRKTKNILNQFSPIVKQSLKQFINELVNKKLSAALNSTSDENKVKDESKQPENASDDEIDIDAGIITTEEEIQGFAIAKIILSEIIEEDRIYYRDTKSYFNILLDDNIRKWVCRLGLDYNKKYIRFNDSDKTTVYIEKVSDLMNHKEKLKTVTASLIN</sequence>
<dbReference type="Gene3D" id="3.90.1570.30">
    <property type="match status" value="1"/>
</dbReference>
<evidence type="ECO:0000256" key="1">
    <source>
        <dbReference type="SAM" id="Coils"/>
    </source>
</evidence>
<dbReference type="GO" id="GO:0003677">
    <property type="term" value="F:DNA binding"/>
    <property type="evidence" value="ECO:0007669"/>
    <property type="project" value="UniProtKB-KW"/>
</dbReference>
<dbReference type="GO" id="GO:0009307">
    <property type="term" value="P:DNA restriction-modification system"/>
    <property type="evidence" value="ECO:0007669"/>
    <property type="project" value="UniProtKB-KW"/>
</dbReference>
<dbReference type="InterPro" id="IPR007409">
    <property type="entry name" value="Restrct_endonuc_type1_HsdR_N"/>
</dbReference>
<evidence type="ECO:0000313" key="3">
    <source>
        <dbReference type="EMBL" id="GEN86423.1"/>
    </source>
</evidence>
<proteinExistence type="predicted"/>